<dbReference type="Proteomes" id="UP000066480">
    <property type="component" value="Chromosome"/>
</dbReference>
<keyword evidence="3" id="KW-1185">Reference proteome</keyword>
<dbReference type="Pfam" id="PF04341">
    <property type="entry name" value="DUF485"/>
    <property type="match status" value="1"/>
</dbReference>
<sequence>MTPASVEPSPDEAAETYREVHESAEFEELKRRFRRFVFPMTALFLAWYFVYVLLGAYAHDFMSHKLFGNITTGLVFGLLQFVSTFAITLLYVRWANRVFDPAAEALAARVKGSDA</sequence>
<dbReference type="PANTHER" id="PTHR38441">
    <property type="entry name" value="INTEGRAL MEMBRANE PROTEIN-RELATED"/>
    <property type="match status" value="1"/>
</dbReference>
<dbReference type="AlphaFoldDB" id="A0A0K1JNG1"/>
<dbReference type="KEGG" id="lmoi:VV02_23485"/>
<accession>A0A0K1JNG1</accession>
<reference evidence="2 3" key="1">
    <citation type="submission" date="2015-03" db="EMBL/GenBank/DDBJ databases">
        <title>Luteipulveratus halotolerans sp. nov., a novel actinobacterium (Dermacoccaceae) from Sarawak, Malaysia.</title>
        <authorList>
            <person name="Juboi H."/>
            <person name="Basik A."/>
            <person name="Shamsul S.S."/>
            <person name="Arnold P."/>
            <person name="Schmitt E.K."/>
            <person name="Sanglier J.-J."/>
            <person name="Yeo T."/>
        </authorList>
    </citation>
    <scope>NUCLEOTIDE SEQUENCE [LARGE SCALE GENOMIC DNA]</scope>
    <source>
        <strain evidence="2 3">MN07-A0370</strain>
    </source>
</reference>
<gene>
    <name evidence="2" type="ORF">VV02_23485</name>
</gene>
<evidence type="ECO:0000256" key="1">
    <source>
        <dbReference type="SAM" id="Phobius"/>
    </source>
</evidence>
<proteinExistence type="predicted"/>
<name>A0A0K1JNG1_9MICO</name>
<evidence type="ECO:0000313" key="2">
    <source>
        <dbReference type="EMBL" id="AKU18130.1"/>
    </source>
</evidence>
<dbReference type="EMBL" id="CP011112">
    <property type="protein sequence ID" value="AKU18130.1"/>
    <property type="molecule type" value="Genomic_DNA"/>
</dbReference>
<dbReference type="InterPro" id="IPR007436">
    <property type="entry name" value="DUF485"/>
</dbReference>
<evidence type="ECO:0000313" key="3">
    <source>
        <dbReference type="Proteomes" id="UP000066480"/>
    </source>
</evidence>
<feature type="transmembrane region" description="Helical" evidence="1">
    <location>
        <begin position="70"/>
        <end position="92"/>
    </location>
</feature>
<dbReference type="OrthoDB" id="3543412at2"/>
<keyword evidence="1" id="KW-0472">Membrane</keyword>
<keyword evidence="1" id="KW-0812">Transmembrane</keyword>
<organism evidence="2 3">
    <name type="scientific">Luteipulveratus mongoliensis</name>
    <dbReference type="NCBI Taxonomy" id="571913"/>
    <lineage>
        <taxon>Bacteria</taxon>
        <taxon>Bacillati</taxon>
        <taxon>Actinomycetota</taxon>
        <taxon>Actinomycetes</taxon>
        <taxon>Micrococcales</taxon>
        <taxon>Dermacoccaceae</taxon>
        <taxon>Luteipulveratus</taxon>
    </lineage>
</organism>
<evidence type="ECO:0008006" key="4">
    <source>
        <dbReference type="Google" id="ProtNLM"/>
    </source>
</evidence>
<protein>
    <recommendedName>
        <fullName evidence="4">Clumping factor B</fullName>
    </recommendedName>
</protein>
<feature type="transmembrane region" description="Helical" evidence="1">
    <location>
        <begin position="36"/>
        <end position="58"/>
    </location>
</feature>
<dbReference type="RefSeq" id="WP_052595565.1">
    <property type="nucleotide sequence ID" value="NZ_CP011112.1"/>
</dbReference>
<dbReference type="STRING" id="571913.VV02_23485"/>
<dbReference type="PANTHER" id="PTHR38441:SF1">
    <property type="entry name" value="MEMBRANE PROTEIN"/>
    <property type="match status" value="1"/>
</dbReference>
<keyword evidence="1" id="KW-1133">Transmembrane helix</keyword>
<dbReference type="PATRIC" id="fig|571913.6.peg.4756"/>